<dbReference type="GO" id="GO:0016787">
    <property type="term" value="F:hydrolase activity"/>
    <property type="evidence" value="ECO:0007669"/>
    <property type="project" value="UniProtKB-KW"/>
</dbReference>
<evidence type="ECO:0000256" key="1">
    <source>
        <dbReference type="ARBA" id="ARBA00022801"/>
    </source>
</evidence>
<proteinExistence type="predicted"/>
<accession>A4BPX5</accession>
<dbReference type="EMBL" id="AAOF01000004">
    <property type="protein sequence ID" value="EAR22130.1"/>
    <property type="molecule type" value="Genomic_DNA"/>
</dbReference>
<dbReference type="STRING" id="314278.NB231_04455"/>
<evidence type="ECO:0000313" key="3">
    <source>
        <dbReference type="EMBL" id="EAR22130.1"/>
    </source>
</evidence>
<dbReference type="PRINTS" id="PR00111">
    <property type="entry name" value="ABHYDROLASE"/>
</dbReference>
<dbReference type="Gene3D" id="3.40.50.1820">
    <property type="entry name" value="alpha/beta hydrolase"/>
    <property type="match status" value="1"/>
</dbReference>
<dbReference type="PANTHER" id="PTHR43798">
    <property type="entry name" value="MONOACYLGLYCEROL LIPASE"/>
    <property type="match status" value="1"/>
</dbReference>
<dbReference type="Proteomes" id="UP000003374">
    <property type="component" value="Unassembled WGS sequence"/>
</dbReference>
<dbReference type="InterPro" id="IPR029058">
    <property type="entry name" value="AB_hydrolase_fold"/>
</dbReference>
<comment type="caution">
    <text evidence="3">The sequence shown here is derived from an EMBL/GenBank/DDBJ whole genome shotgun (WGS) entry which is preliminary data.</text>
</comment>
<keyword evidence="1 3" id="KW-0378">Hydrolase</keyword>
<name>A4BPX5_9GAMM</name>
<reference evidence="3 4" key="1">
    <citation type="submission" date="2006-02" db="EMBL/GenBank/DDBJ databases">
        <authorList>
            <person name="Waterbury J."/>
            <person name="Ferriera S."/>
            <person name="Johnson J."/>
            <person name="Kravitz S."/>
            <person name="Halpern A."/>
            <person name="Remington K."/>
            <person name="Beeson K."/>
            <person name="Tran B."/>
            <person name="Rogers Y.-H."/>
            <person name="Friedman R."/>
            <person name="Venter J.C."/>
        </authorList>
    </citation>
    <scope>NUCLEOTIDE SEQUENCE [LARGE SCALE GENOMIC DNA]</scope>
    <source>
        <strain evidence="3 4">Nb-231</strain>
    </source>
</reference>
<dbReference type="Pfam" id="PF00561">
    <property type="entry name" value="Abhydrolase_1"/>
    <property type="match status" value="1"/>
</dbReference>
<evidence type="ECO:0000259" key="2">
    <source>
        <dbReference type="Pfam" id="PF00561"/>
    </source>
</evidence>
<sequence length="259" mass="29130">MLLLHGWMDTGTTFRLLAHALGAECHCLAPDWRGFGRSDRAPGGYWFADYLADLEALLDELAPDQAVTLVGHSMGGNVAGLYAGVRPQRVRRLVSIEGFGLAASDPREAPERYARWLESLRWPPRPRRFNDYAALAEHLLRRQPGLTRERAEALAHDWAYRSVDGVYLRGDSAHKRPNPVLYRLEEAMACWRRITAPVLWVYGANSAYVARLRALGDWAERTGCFRDFREASIPEAGHAVHYEQPQALARLIGPFLSAP</sequence>
<dbReference type="AlphaFoldDB" id="A4BPX5"/>
<evidence type="ECO:0000313" key="4">
    <source>
        <dbReference type="Proteomes" id="UP000003374"/>
    </source>
</evidence>
<keyword evidence="4" id="KW-1185">Reference proteome</keyword>
<dbReference type="GO" id="GO:0016020">
    <property type="term" value="C:membrane"/>
    <property type="evidence" value="ECO:0007669"/>
    <property type="project" value="TreeGrafter"/>
</dbReference>
<dbReference type="InterPro" id="IPR000073">
    <property type="entry name" value="AB_hydrolase_1"/>
</dbReference>
<dbReference type="eggNOG" id="COG2267">
    <property type="taxonomic scope" value="Bacteria"/>
</dbReference>
<dbReference type="SUPFAM" id="SSF53474">
    <property type="entry name" value="alpha/beta-Hydrolases"/>
    <property type="match status" value="1"/>
</dbReference>
<gene>
    <name evidence="3" type="ORF">NB231_04455</name>
</gene>
<organism evidence="3 4">
    <name type="scientific">Nitrococcus mobilis Nb-231</name>
    <dbReference type="NCBI Taxonomy" id="314278"/>
    <lineage>
        <taxon>Bacteria</taxon>
        <taxon>Pseudomonadati</taxon>
        <taxon>Pseudomonadota</taxon>
        <taxon>Gammaproteobacteria</taxon>
        <taxon>Chromatiales</taxon>
        <taxon>Ectothiorhodospiraceae</taxon>
        <taxon>Nitrococcus</taxon>
    </lineage>
</organism>
<dbReference type="OrthoDB" id="149912at2"/>
<dbReference type="HOGENOM" id="CLU_020336_13_5_6"/>
<dbReference type="PANTHER" id="PTHR43798:SF31">
    <property type="entry name" value="AB HYDROLASE SUPERFAMILY PROTEIN YCLE"/>
    <property type="match status" value="1"/>
</dbReference>
<feature type="domain" description="AB hydrolase-1" evidence="2">
    <location>
        <begin position="1"/>
        <end position="244"/>
    </location>
</feature>
<protein>
    <submittedName>
        <fullName evidence="3">Alpha/beta hydrolase fold protein</fullName>
    </submittedName>
</protein>
<dbReference type="InterPro" id="IPR050266">
    <property type="entry name" value="AB_hydrolase_sf"/>
</dbReference>